<dbReference type="EMBL" id="DXFQ01000093">
    <property type="protein sequence ID" value="HIX20007.1"/>
    <property type="molecule type" value="Genomic_DNA"/>
</dbReference>
<name>A0A9D1VBP5_9BACT</name>
<protein>
    <recommendedName>
        <fullName evidence="3">F5/8 type C domain-containing protein</fullName>
    </recommendedName>
</protein>
<proteinExistence type="predicted"/>
<dbReference type="SUPFAM" id="SSF49785">
    <property type="entry name" value="Galactose-binding domain-like"/>
    <property type="match status" value="1"/>
</dbReference>
<accession>A0A9D1VBP5</accession>
<dbReference type="Gene3D" id="2.60.120.260">
    <property type="entry name" value="Galactose-binding domain-like"/>
    <property type="match status" value="1"/>
</dbReference>
<reference evidence="1" key="2">
    <citation type="submission" date="2021-04" db="EMBL/GenBank/DDBJ databases">
        <authorList>
            <person name="Gilroy R."/>
        </authorList>
    </citation>
    <scope>NUCLEOTIDE SEQUENCE</scope>
    <source>
        <strain evidence="1">14975</strain>
    </source>
</reference>
<evidence type="ECO:0000313" key="1">
    <source>
        <dbReference type="EMBL" id="HIX20007.1"/>
    </source>
</evidence>
<organism evidence="1 2">
    <name type="scientific">Candidatus Akkermansia intestinigallinarum</name>
    <dbReference type="NCBI Taxonomy" id="2838431"/>
    <lineage>
        <taxon>Bacteria</taxon>
        <taxon>Pseudomonadati</taxon>
        <taxon>Verrucomicrobiota</taxon>
        <taxon>Verrucomicrobiia</taxon>
        <taxon>Verrucomicrobiales</taxon>
        <taxon>Akkermansiaceae</taxon>
        <taxon>Akkermansia</taxon>
    </lineage>
</organism>
<evidence type="ECO:0000313" key="2">
    <source>
        <dbReference type="Proteomes" id="UP000823964"/>
    </source>
</evidence>
<reference evidence="1" key="1">
    <citation type="journal article" date="2021" name="PeerJ">
        <title>Extensive microbial diversity within the chicken gut microbiome revealed by metagenomics and culture.</title>
        <authorList>
            <person name="Gilroy R."/>
            <person name="Ravi A."/>
            <person name="Getino M."/>
            <person name="Pursley I."/>
            <person name="Horton D.L."/>
            <person name="Alikhan N.F."/>
            <person name="Baker D."/>
            <person name="Gharbi K."/>
            <person name="Hall N."/>
            <person name="Watson M."/>
            <person name="Adriaenssens E.M."/>
            <person name="Foster-Nyarko E."/>
            <person name="Jarju S."/>
            <person name="Secka A."/>
            <person name="Antonio M."/>
            <person name="Oren A."/>
            <person name="Chaudhuri R.R."/>
            <person name="La Ragione R."/>
            <person name="Hildebrand F."/>
            <person name="Pallen M.J."/>
        </authorList>
    </citation>
    <scope>NUCLEOTIDE SEQUENCE</scope>
    <source>
        <strain evidence="1">14975</strain>
    </source>
</reference>
<dbReference type="InterPro" id="IPR008979">
    <property type="entry name" value="Galactose-bd-like_sf"/>
</dbReference>
<dbReference type="AlphaFoldDB" id="A0A9D1VBP5"/>
<sequence length="560" mass="63407">RLNVVFDDLPFWLRRVVTGCKGDNRFCTRESLEWSLDNVHLPVERYSGCCWRNGYKLYNLFGESIHGDGYWEPFEGLFDNSMLFTNKVGGVCGSLSHFGAYSACANGVPALTAGEPGHCAFVLRVQDKWVPSYSLTWERSLHWTPWRETWEYSSLHMADKLYSEDKKEAARSRISNAYRTLASLFATQVGAGDKSKAITCYNQAVTYQPANYLAWRDYADYIARPEVGEEGNWRTLNAQICKLLVPKFPEMASQLLGKYIYPNLNKTFGDDSVRLTTLGEFWKAVDEQGPDRWRVEQFLDKQLELFKQNNAVSDDQKCSFYRAVLSSVASNPTYATIALSWGTKLAEGMSKAGQDKLMAATIDCLSQGSGIAADDRDKMLGEVLLRAEAMRDRQTYRSIVKMLSPRYSKPDNKLPKFEPFPGKLWSEEGMVYFSSRAPQYDNPCAHPGLLMKGGGHFHTKKEKDSWAAVELPRLINVTGVVVVTTPEHRNRLSGLRIQVSATGRDDDWKDVGQPAGQVPDRVTRFDLQSELPRARYVRVLRPGENFMHLNGIYIYGNQAS</sequence>
<dbReference type="Proteomes" id="UP000823964">
    <property type="component" value="Unassembled WGS sequence"/>
</dbReference>
<feature type="non-terminal residue" evidence="1">
    <location>
        <position position="1"/>
    </location>
</feature>
<gene>
    <name evidence="1" type="ORF">H9862_05315</name>
</gene>
<comment type="caution">
    <text evidence="1">The sequence shown here is derived from an EMBL/GenBank/DDBJ whole genome shotgun (WGS) entry which is preliminary data.</text>
</comment>
<evidence type="ECO:0008006" key="3">
    <source>
        <dbReference type="Google" id="ProtNLM"/>
    </source>
</evidence>